<evidence type="ECO:0000313" key="3">
    <source>
        <dbReference type="Proteomes" id="UP000070544"/>
    </source>
</evidence>
<feature type="domain" description="Calcineurin-like phosphoesterase" evidence="1">
    <location>
        <begin position="41"/>
        <end position="247"/>
    </location>
</feature>
<dbReference type="CDD" id="cd07379">
    <property type="entry name" value="MPP_239FB"/>
    <property type="match status" value="1"/>
</dbReference>
<dbReference type="OrthoDB" id="2152538at2759"/>
<dbReference type="Pfam" id="PF00149">
    <property type="entry name" value="Metallophos"/>
    <property type="match status" value="1"/>
</dbReference>
<dbReference type="InterPro" id="IPR051693">
    <property type="entry name" value="UPF0046_metallophosphoest"/>
</dbReference>
<dbReference type="AlphaFoldDB" id="A0A139AJF8"/>
<dbReference type="OMA" id="HPERWEQ"/>
<dbReference type="Gene3D" id="3.60.21.10">
    <property type="match status" value="1"/>
</dbReference>
<dbReference type="PANTHER" id="PTHR12905">
    <property type="entry name" value="METALLOPHOSPHOESTERASE"/>
    <property type="match status" value="1"/>
</dbReference>
<evidence type="ECO:0000313" key="2">
    <source>
        <dbReference type="EMBL" id="KXS16927.1"/>
    </source>
</evidence>
<dbReference type="PANTHER" id="PTHR12905:SF0">
    <property type="entry name" value="CALCINEURIN-LIKE PHOSPHOESTERASE DOMAIN-CONTAINING PROTEIN"/>
    <property type="match status" value="1"/>
</dbReference>
<dbReference type="InterPro" id="IPR029052">
    <property type="entry name" value="Metallo-depent_PP-like"/>
</dbReference>
<dbReference type="SUPFAM" id="SSF56300">
    <property type="entry name" value="Metallo-dependent phosphatases"/>
    <property type="match status" value="1"/>
</dbReference>
<gene>
    <name evidence="2" type="ORF">M427DRAFT_68696</name>
</gene>
<name>A0A139AJF8_GONPJ</name>
<accession>A0A139AJF8</accession>
<dbReference type="InterPro" id="IPR004843">
    <property type="entry name" value="Calcineurin-like_PHP"/>
</dbReference>
<sequence length="284" mass="32035">MATADITPCSYYMYDHSDPSSLPPKPDGVTRFVVISDTRSKFPEVPPGDVLLHTGDFTLRGLRTEVKQFRVWLDSLTHFRYKFILPGNHDLPFDDTFYPLKWHHRQKVYEDPSPTVAILSSIKARSRGVHLLRDNWIEVDGWKVYGTPWIPTSLDKVSTWAFMLPRGEQLRSKYDPVINAALPPNPSSTPAPAPASFERPVDILLTHTPPHMILDRTSKGRNVGCEALSEVVETARPRVHCFGHIHESYGAVEQNGTLFVNSSYLDRQGNPSHCPIVIDLGPRS</sequence>
<dbReference type="Proteomes" id="UP000070544">
    <property type="component" value="Unassembled WGS sequence"/>
</dbReference>
<dbReference type="GO" id="GO:0016787">
    <property type="term" value="F:hydrolase activity"/>
    <property type="evidence" value="ECO:0007669"/>
    <property type="project" value="InterPro"/>
</dbReference>
<protein>
    <submittedName>
        <fullName evidence="2">Metallo-dependent phosphatase</fullName>
    </submittedName>
</protein>
<organism evidence="2 3">
    <name type="scientific">Gonapodya prolifera (strain JEL478)</name>
    <name type="common">Monoblepharis prolifera</name>
    <dbReference type="NCBI Taxonomy" id="1344416"/>
    <lineage>
        <taxon>Eukaryota</taxon>
        <taxon>Fungi</taxon>
        <taxon>Fungi incertae sedis</taxon>
        <taxon>Chytridiomycota</taxon>
        <taxon>Chytridiomycota incertae sedis</taxon>
        <taxon>Monoblepharidomycetes</taxon>
        <taxon>Monoblepharidales</taxon>
        <taxon>Gonapodyaceae</taxon>
        <taxon>Gonapodya</taxon>
    </lineage>
</organism>
<keyword evidence="3" id="KW-1185">Reference proteome</keyword>
<reference evidence="2 3" key="1">
    <citation type="journal article" date="2015" name="Genome Biol. Evol.">
        <title>Phylogenomic analyses indicate that early fungi evolved digesting cell walls of algal ancestors of land plants.</title>
        <authorList>
            <person name="Chang Y."/>
            <person name="Wang S."/>
            <person name="Sekimoto S."/>
            <person name="Aerts A.L."/>
            <person name="Choi C."/>
            <person name="Clum A."/>
            <person name="LaButti K.M."/>
            <person name="Lindquist E.A."/>
            <person name="Yee Ngan C."/>
            <person name="Ohm R.A."/>
            <person name="Salamov A.A."/>
            <person name="Grigoriev I.V."/>
            <person name="Spatafora J.W."/>
            <person name="Berbee M.L."/>
        </authorList>
    </citation>
    <scope>NUCLEOTIDE SEQUENCE [LARGE SCALE GENOMIC DNA]</scope>
    <source>
        <strain evidence="2 3">JEL478</strain>
    </source>
</reference>
<evidence type="ECO:0000259" key="1">
    <source>
        <dbReference type="Pfam" id="PF00149"/>
    </source>
</evidence>
<dbReference type="EMBL" id="KQ965749">
    <property type="protein sequence ID" value="KXS16927.1"/>
    <property type="molecule type" value="Genomic_DNA"/>
</dbReference>
<proteinExistence type="predicted"/>